<dbReference type="Gene3D" id="1.10.8.240">
    <property type="entry name" value="CofD-like domain"/>
    <property type="match status" value="1"/>
</dbReference>
<dbReference type="NCBIfam" id="TIGR01819">
    <property type="entry name" value="F420_cofD"/>
    <property type="match status" value="1"/>
</dbReference>
<dbReference type="InterPro" id="IPR010115">
    <property type="entry name" value="FbiA/CofD"/>
</dbReference>
<gene>
    <name evidence="3" type="ORF">UFOPK1722_01143</name>
</gene>
<dbReference type="EMBL" id="CAEZTS010000097">
    <property type="protein sequence ID" value="CAB4582535.1"/>
    <property type="molecule type" value="Genomic_DNA"/>
</dbReference>
<name>A0A6J6F4M1_9ZZZZ</name>
<dbReference type="SUPFAM" id="SSF142338">
    <property type="entry name" value="CofD-like"/>
    <property type="match status" value="1"/>
</dbReference>
<accession>A0A6J6F4M1</accession>
<dbReference type="PANTHER" id="PTHR43007">
    <property type="entry name" value="2-PHOSPHO-L-LACTATE TRANSFERASE"/>
    <property type="match status" value="1"/>
</dbReference>
<dbReference type="Pfam" id="PF01933">
    <property type="entry name" value="CofD"/>
    <property type="match status" value="1"/>
</dbReference>
<dbReference type="Gene3D" id="3.40.50.10680">
    <property type="entry name" value="CofD-like domains"/>
    <property type="match status" value="1"/>
</dbReference>
<evidence type="ECO:0000256" key="1">
    <source>
        <dbReference type="ARBA" id="ARBA00022679"/>
    </source>
</evidence>
<reference evidence="3" key="1">
    <citation type="submission" date="2020-05" db="EMBL/GenBank/DDBJ databases">
        <authorList>
            <person name="Chiriac C."/>
            <person name="Salcher M."/>
            <person name="Ghai R."/>
            <person name="Kavagutti S V."/>
        </authorList>
    </citation>
    <scope>NUCLEOTIDE SEQUENCE</scope>
</reference>
<dbReference type="PANTHER" id="PTHR43007:SF1">
    <property type="entry name" value="2-PHOSPHO-L-LACTATE TRANSFERASE"/>
    <property type="match status" value="1"/>
</dbReference>
<evidence type="ECO:0000256" key="2">
    <source>
        <dbReference type="ARBA" id="ARBA00022842"/>
    </source>
</evidence>
<keyword evidence="2" id="KW-0460">Magnesium</keyword>
<dbReference type="InterPro" id="IPR038136">
    <property type="entry name" value="CofD-like_dom_sf"/>
</dbReference>
<dbReference type="GO" id="GO:0043743">
    <property type="term" value="F:LPPG:FO 2-phospho-L-lactate transferase activity"/>
    <property type="evidence" value="ECO:0007669"/>
    <property type="project" value="InterPro"/>
</dbReference>
<protein>
    <submittedName>
        <fullName evidence="3">Unannotated protein</fullName>
    </submittedName>
</protein>
<dbReference type="HAMAP" id="MF_01257">
    <property type="entry name" value="CofD"/>
    <property type="match status" value="1"/>
</dbReference>
<dbReference type="CDD" id="cd07186">
    <property type="entry name" value="CofD_like"/>
    <property type="match status" value="1"/>
</dbReference>
<evidence type="ECO:0000313" key="3">
    <source>
        <dbReference type="EMBL" id="CAB4582535.1"/>
    </source>
</evidence>
<organism evidence="3">
    <name type="scientific">freshwater metagenome</name>
    <dbReference type="NCBI Taxonomy" id="449393"/>
    <lineage>
        <taxon>unclassified sequences</taxon>
        <taxon>metagenomes</taxon>
        <taxon>ecological metagenomes</taxon>
    </lineage>
</organism>
<dbReference type="AlphaFoldDB" id="A0A6J6F4M1"/>
<proteinExistence type="inferred from homology"/>
<dbReference type="InterPro" id="IPR002882">
    <property type="entry name" value="CofD"/>
</dbReference>
<keyword evidence="1" id="KW-0808">Transferase</keyword>
<dbReference type="GO" id="GO:0000287">
    <property type="term" value="F:magnesium ion binding"/>
    <property type="evidence" value="ECO:0007669"/>
    <property type="project" value="InterPro"/>
</dbReference>
<sequence>MITVLAGGVGAARFLRGLVLAVDPAEITAVVNTGDDTVLHGLSISPDIDTVTYTVAGAIDPERGWGLADETWTAMANLTRYVGVRPAGSTAAPEWFNLGDRDLATHFYRTARLSEGATLSEVTDEIARAWGLGLRIVPMTDDRVRTMVDILEDGDVTTVGFQEYFVKRRHSVPVTGIRFDGADNARPTFIDAIGASEAVVIAPSNPLVSIGPIRALHGVDATLSAHRDRVVAISPIVAGSALKGPADRMLSELGFEASVLGVARLYAPICGTLVIDERDAEHRDAIEAIGVRCVVADTIMRTPEIAASLATTTLTAAREGARHDR</sequence>